<name>A0ABQ1MA16_9MICO</name>
<evidence type="ECO:0000313" key="1">
    <source>
        <dbReference type="EMBL" id="GGC37412.1"/>
    </source>
</evidence>
<sequence length="80" mass="8607">MIHRHFGSVVRGEACGQQVSGSEFGTGAMEEGSLIECVSHGVEYTLEDCESASDSATRMGLERLTRSVAERIEVAAFPGW</sequence>
<gene>
    <name evidence="1" type="ORF">GCM10010974_19790</name>
</gene>
<dbReference type="EMBL" id="BMJG01000005">
    <property type="protein sequence ID" value="GGC37412.1"/>
    <property type="molecule type" value="Genomic_DNA"/>
</dbReference>
<keyword evidence="2" id="KW-1185">Reference proteome</keyword>
<reference evidence="2" key="1">
    <citation type="journal article" date="2019" name="Int. J. Syst. Evol. Microbiol.">
        <title>The Global Catalogue of Microorganisms (GCM) 10K type strain sequencing project: providing services to taxonomists for standard genome sequencing and annotation.</title>
        <authorList>
            <consortium name="The Broad Institute Genomics Platform"/>
            <consortium name="The Broad Institute Genome Sequencing Center for Infectious Disease"/>
            <person name="Wu L."/>
            <person name="Ma J."/>
        </authorList>
    </citation>
    <scope>NUCLEOTIDE SEQUENCE [LARGE SCALE GENOMIC DNA]</scope>
    <source>
        <strain evidence="2">CGMCC 1.15472</strain>
    </source>
</reference>
<protein>
    <recommendedName>
        <fullName evidence="3">Rieske domain-containing protein</fullName>
    </recommendedName>
</protein>
<proteinExistence type="predicted"/>
<dbReference type="Proteomes" id="UP000632322">
    <property type="component" value="Unassembled WGS sequence"/>
</dbReference>
<evidence type="ECO:0008006" key="3">
    <source>
        <dbReference type="Google" id="ProtNLM"/>
    </source>
</evidence>
<comment type="caution">
    <text evidence="1">The sequence shown here is derived from an EMBL/GenBank/DDBJ whole genome shotgun (WGS) entry which is preliminary data.</text>
</comment>
<evidence type="ECO:0000313" key="2">
    <source>
        <dbReference type="Proteomes" id="UP000632322"/>
    </source>
</evidence>
<organism evidence="1 2">
    <name type="scientific">Brevibacterium sediminis</name>
    <dbReference type="NCBI Taxonomy" id="1857024"/>
    <lineage>
        <taxon>Bacteria</taxon>
        <taxon>Bacillati</taxon>
        <taxon>Actinomycetota</taxon>
        <taxon>Actinomycetes</taxon>
        <taxon>Micrococcales</taxon>
        <taxon>Brevibacteriaceae</taxon>
        <taxon>Brevibacterium</taxon>
    </lineage>
</organism>
<accession>A0ABQ1MA16</accession>